<dbReference type="Gene3D" id="3.30.230.30">
    <property type="entry name" value="Impact, N-terminal domain"/>
    <property type="match status" value="1"/>
</dbReference>
<dbReference type="AlphaFoldDB" id="A0A517KVX3"/>
<gene>
    <name evidence="3" type="ORF">FKW77_002586</name>
</gene>
<evidence type="ECO:0000256" key="2">
    <source>
        <dbReference type="SAM" id="MobiDB-lite"/>
    </source>
</evidence>
<reference evidence="3 4" key="1">
    <citation type="submission" date="2019-07" db="EMBL/GenBank/DDBJ databases">
        <title>Finished genome of Venturia effusa.</title>
        <authorList>
            <person name="Young C.A."/>
            <person name="Cox M.P."/>
            <person name="Ganley A.R.D."/>
            <person name="David W.J."/>
        </authorList>
    </citation>
    <scope>NUCLEOTIDE SEQUENCE [LARGE SCALE GENOMIC DNA]</scope>
    <source>
        <strain evidence="4">albino</strain>
    </source>
</reference>
<feature type="region of interest" description="Disordered" evidence="2">
    <location>
        <begin position="186"/>
        <end position="206"/>
    </location>
</feature>
<keyword evidence="4" id="KW-1185">Reference proteome</keyword>
<dbReference type="Proteomes" id="UP000316270">
    <property type="component" value="Chromosome 1"/>
</dbReference>
<protein>
    <submittedName>
        <fullName evidence="3">Uncharacterized protein</fullName>
    </submittedName>
</protein>
<sequence>MSLKRPASPNADSDKIYTSQPIHDRESIFVAFYSPHPGLPPKELQQINEAKTASHRILAWRVPSKQRTLAPTTKTLCDSGHDDDGEQWAGKRLESAMTEMDIMGAICHIEDVAKEAVKVWREEQSDVAGKRPRMGPVELVREGSQPEVMRPEELKRRKNELIRTLARRDESIATLRALLDTKKAELVSSTKSKSSQASSATAATASPSRKIEYDIMPFARLQALENARDATIQFLLKQIDKVEEDIKEEAGKSKELEAIETAHDQEEIEEAWADLVASMKVEVAADTPAQKEDG</sequence>
<evidence type="ECO:0000313" key="4">
    <source>
        <dbReference type="Proteomes" id="UP000316270"/>
    </source>
</evidence>
<dbReference type="STRING" id="50376.A0A517KVX3"/>
<dbReference type="SUPFAM" id="SSF54211">
    <property type="entry name" value="Ribosomal protein S5 domain 2-like"/>
    <property type="match status" value="1"/>
</dbReference>
<evidence type="ECO:0000313" key="3">
    <source>
        <dbReference type="EMBL" id="QDS67543.1"/>
    </source>
</evidence>
<dbReference type="InterPro" id="IPR036956">
    <property type="entry name" value="Impact_N_sf"/>
</dbReference>
<dbReference type="OrthoDB" id="69641at2759"/>
<feature type="compositionally biased region" description="Low complexity" evidence="2">
    <location>
        <begin position="188"/>
        <end position="206"/>
    </location>
</feature>
<proteinExistence type="predicted"/>
<organism evidence="3 4">
    <name type="scientific">Venturia effusa</name>
    <dbReference type="NCBI Taxonomy" id="50376"/>
    <lineage>
        <taxon>Eukaryota</taxon>
        <taxon>Fungi</taxon>
        <taxon>Dikarya</taxon>
        <taxon>Ascomycota</taxon>
        <taxon>Pezizomycotina</taxon>
        <taxon>Dothideomycetes</taxon>
        <taxon>Pleosporomycetidae</taxon>
        <taxon>Venturiales</taxon>
        <taxon>Venturiaceae</taxon>
        <taxon>Venturia</taxon>
    </lineage>
</organism>
<keyword evidence="1" id="KW-0175">Coiled coil</keyword>
<feature type="coiled-coil region" evidence="1">
    <location>
        <begin position="232"/>
        <end position="259"/>
    </location>
</feature>
<name>A0A517KVX3_9PEZI</name>
<dbReference type="InterPro" id="IPR020568">
    <property type="entry name" value="Ribosomal_Su5_D2-typ_SF"/>
</dbReference>
<accession>A0A517KVX3</accession>
<feature type="region of interest" description="Disordered" evidence="2">
    <location>
        <begin position="1"/>
        <end position="20"/>
    </location>
</feature>
<dbReference type="EMBL" id="CP042185">
    <property type="protein sequence ID" value="QDS67543.1"/>
    <property type="molecule type" value="Genomic_DNA"/>
</dbReference>
<evidence type="ECO:0000256" key="1">
    <source>
        <dbReference type="SAM" id="Coils"/>
    </source>
</evidence>